<sequence length="503" mass="54862">MPAARLFLDIAPGDPASELLLATALRVTKPADTLFLGTRTQELTEPVVDAVVQACARLAAGRPLPTLNLLDAHEVTQAADEPWIRPGTSPAAAADAVLAVLRAAARGAAGAGQELLRARNAAISTRDAARRPGQRPLIVIVAQVQATWGAVAEVVANLAERADADVEIVAVPSEHENRATDTAGFIGQLGYPPRDLDWLSRQLNDVGGPLSAVFFYDPWDGLRPEPAQAVTVAQAGVRIAYIPYGTNVGGGSDGESYAYDLPMHRLASRIYARSETQRQMFAEFCSSGADHVRVLGVPKFDRSMLRASTEPAGTPTVLWNPHFSVEPDGWSTFLTYAERFLTYAAEHEDLTLILRPHFRILRDASVVGGDYERFVHSVLDTARALPNMQVDEEPDYMQSFAASHAMVSDLSSLIPEYLATGKPVLYLHRSESHGVNRDAQYLFEGPLALDWPAVEDFLERVRTGQDHDGPRRRLVLERHFAHLDGKSAQRIASDIVDMIKETP</sequence>
<dbReference type="Proteomes" id="UP000004367">
    <property type="component" value="Unassembled WGS sequence"/>
</dbReference>
<proteinExistence type="predicted"/>
<organism evidence="1 2">
    <name type="scientific">Mobilicoccus pelagius NBRC 104925</name>
    <dbReference type="NCBI Taxonomy" id="1089455"/>
    <lineage>
        <taxon>Bacteria</taxon>
        <taxon>Bacillati</taxon>
        <taxon>Actinomycetota</taxon>
        <taxon>Actinomycetes</taxon>
        <taxon>Micrococcales</taxon>
        <taxon>Dermatophilaceae</taxon>
        <taxon>Mobilicoccus</taxon>
    </lineage>
</organism>
<comment type="caution">
    <text evidence="1">The sequence shown here is derived from an EMBL/GenBank/DDBJ whole genome shotgun (WGS) entry which is preliminary data.</text>
</comment>
<accession>H5UQW4</accession>
<dbReference type="Pfam" id="PF04464">
    <property type="entry name" value="Glyphos_transf"/>
    <property type="match status" value="1"/>
</dbReference>
<dbReference type="Gene3D" id="3.40.50.12580">
    <property type="match status" value="1"/>
</dbReference>
<keyword evidence="2" id="KW-1185">Reference proteome</keyword>
<dbReference type="InterPro" id="IPR043148">
    <property type="entry name" value="TagF_C"/>
</dbReference>
<name>H5UQW4_9MICO</name>
<dbReference type="EMBL" id="BAFE01000043">
    <property type="protein sequence ID" value="GAB48122.1"/>
    <property type="molecule type" value="Genomic_DNA"/>
</dbReference>
<dbReference type="AlphaFoldDB" id="H5UQW4"/>
<dbReference type="RefSeq" id="WP_009482020.1">
    <property type="nucleotide sequence ID" value="NZ_BAFE01000043.1"/>
</dbReference>
<dbReference type="SUPFAM" id="SSF53756">
    <property type="entry name" value="UDP-Glycosyltransferase/glycogen phosphorylase"/>
    <property type="match status" value="1"/>
</dbReference>
<dbReference type="eggNOG" id="COG0457">
    <property type="taxonomic scope" value="Bacteria"/>
</dbReference>
<dbReference type="STRING" id="1089455.MOPEL_060_00390"/>
<protein>
    <submittedName>
        <fullName evidence="1">Uncharacterized protein</fullName>
    </submittedName>
</protein>
<evidence type="ECO:0000313" key="2">
    <source>
        <dbReference type="Proteomes" id="UP000004367"/>
    </source>
</evidence>
<evidence type="ECO:0000313" key="1">
    <source>
        <dbReference type="EMBL" id="GAB48122.1"/>
    </source>
</evidence>
<dbReference type="InterPro" id="IPR007554">
    <property type="entry name" value="Glycerophosphate_synth"/>
</dbReference>
<dbReference type="OrthoDB" id="2334812at2"/>
<dbReference type="GO" id="GO:0016020">
    <property type="term" value="C:membrane"/>
    <property type="evidence" value="ECO:0007669"/>
    <property type="project" value="InterPro"/>
</dbReference>
<dbReference type="GO" id="GO:0047355">
    <property type="term" value="F:CDP-glycerol glycerophosphotransferase activity"/>
    <property type="evidence" value="ECO:0007669"/>
    <property type="project" value="InterPro"/>
</dbReference>
<reference evidence="1 2" key="1">
    <citation type="submission" date="2012-02" db="EMBL/GenBank/DDBJ databases">
        <title>Whole genome shotgun sequence of Mobilicoccus pelagius NBRC 104925.</title>
        <authorList>
            <person name="Yoshida Y."/>
            <person name="Hosoyama A."/>
            <person name="Tsuchikane K."/>
            <person name="Katsumata H."/>
            <person name="Yamazaki S."/>
            <person name="Fujita N."/>
        </authorList>
    </citation>
    <scope>NUCLEOTIDE SEQUENCE [LARGE SCALE GENOMIC DNA]</scope>
    <source>
        <strain evidence="1 2">NBRC 104925</strain>
    </source>
</reference>
<gene>
    <name evidence="1" type="ORF">MOPEL_060_00390</name>
</gene>